<dbReference type="GO" id="GO:0006229">
    <property type="term" value="P:dUTP biosynthetic process"/>
    <property type="evidence" value="ECO:0007669"/>
    <property type="project" value="InterPro"/>
</dbReference>
<dbReference type="AlphaFoldDB" id="A0A6J7E5X0"/>
<dbReference type="GO" id="GO:0000166">
    <property type="term" value="F:nucleotide binding"/>
    <property type="evidence" value="ECO:0007669"/>
    <property type="project" value="UniProtKB-KW"/>
</dbReference>
<dbReference type="HAMAP" id="MF_00146">
    <property type="entry name" value="dCTP_deaminase"/>
    <property type="match status" value="1"/>
</dbReference>
<dbReference type="SUPFAM" id="SSF51283">
    <property type="entry name" value="dUTPase-like"/>
    <property type="match status" value="1"/>
</dbReference>
<dbReference type="GO" id="GO:0008829">
    <property type="term" value="F:dCTP deaminase activity"/>
    <property type="evidence" value="ECO:0007669"/>
    <property type="project" value="InterPro"/>
</dbReference>
<dbReference type="EMBL" id="CAFBLQ010000104">
    <property type="protein sequence ID" value="CAB4875929.1"/>
    <property type="molecule type" value="Genomic_DNA"/>
</dbReference>
<reference evidence="5" key="1">
    <citation type="submission" date="2020-05" db="EMBL/GenBank/DDBJ databases">
        <authorList>
            <person name="Chiriac C."/>
            <person name="Salcher M."/>
            <person name="Ghai R."/>
            <person name="Kavagutti S V."/>
        </authorList>
    </citation>
    <scope>NUCLEOTIDE SEQUENCE</scope>
</reference>
<dbReference type="Pfam" id="PF22769">
    <property type="entry name" value="DCD"/>
    <property type="match status" value="1"/>
</dbReference>
<dbReference type="Gene3D" id="2.70.40.10">
    <property type="match status" value="1"/>
</dbReference>
<evidence type="ECO:0000313" key="5">
    <source>
        <dbReference type="EMBL" id="CAB4875929.1"/>
    </source>
</evidence>
<evidence type="ECO:0000256" key="1">
    <source>
        <dbReference type="ARBA" id="ARBA00022741"/>
    </source>
</evidence>
<sequence length="205" mass="22604">MSVTSVLSDGTIRRLVAEGQIKIEPWDESLVQPASVDLRLGRSFRVFHNHRVSAIDLADPPRDLTEQIIVEDDEAFVIHPGEFCLGRTEEWVELPNDIVARIEGKSSLGRLGLIVHATAGFCDPGWKGTLTLELANLTRVPIKLRPGLPIAQLSFMTLDRAAERPYGHPDLGSHYHGQVEATESRFDPAHRATPSGDVTSGERAR</sequence>
<feature type="region of interest" description="Disordered" evidence="4">
    <location>
        <begin position="183"/>
        <end position="205"/>
    </location>
</feature>
<proteinExistence type="inferred from homology"/>
<dbReference type="CDD" id="cd07557">
    <property type="entry name" value="trimeric_dUTPase"/>
    <property type="match status" value="1"/>
</dbReference>
<evidence type="ECO:0000256" key="4">
    <source>
        <dbReference type="SAM" id="MobiDB-lite"/>
    </source>
</evidence>
<keyword evidence="2" id="KW-0378">Hydrolase</keyword>
<accession>A0A6J7E5X0</accession>
<evidence type="ECO:0000256" key="3">
    <source>
        <dbReference type="ARBA" id="ARBA00023080"/>
    </source>
</evidence>
<dbReference type="NCBIfam" id="TIGR02274">
    <property type="entry name" value="dCTP_deam"/>
    <property type="match status" value="1"/>
</dbReference>
<dbReference type="InterPro" id="IPR036157">
    <property type="entry name" value="dUTPase-like_sf"/>
</dbReference>
<gene>
    <name evidence="5" type="ORF">UFOPK3423_01006</name>
</gene>
<keyword evidence="1" id="KW-0547">Nucleotide-binding</keyword>
<dbReference type="GO" id="GO:0015949">
    <property type="term" value="P:nucleobase-containing small molecule interconversion"/>
    <property type="evidence" value="ECO:0007669"/>
    <property type="project" value="TreeGrafter"/>
</dbReference>
<dbReference type="PANTHER" id="PTHR42680">
    <property type="entry name" value="DCTP DEAMINASE"/>
    <property type="match status" value="1"/>
</dbReference>
<name>A0A6J7E5X0_9ZZZZ</name>
<evidence type="ECO:0000256" key="2">
    <source>
        <dbReference type="ARBA" id="ARBA00022801"/>
    </source>
</evidence>
<dbReference type="FunFam" id="2.70.40.10:FF:000005">
    <property type="entry name" value="dCTP deaminase, dUMP-forming"/>
    <property type="match status" value="1"/>
</dbReference>
<dbReference type="PANTHER" id="PTHR42680:SF3">
    <property type="entry name" value="DCTP DEAMINASE"/>
    <property type="match status" value="1"/>
</dbReference>
<organism evidence="5">
    <name type="scientific">freshwater metagenome</name>
    <dbReference type="NCBI Taxonomy" id="449393"/>
    <lineage>
        <taxon>unclassified sequences</taxon>
        <taxon>metagenomes</taxon>
        <taxon>ecological metagenomes</taxon>
    </lineage>
</organism>
<dbReference type="InterPro" id="IPR033704">
    <property type="entry name" value="dUTPase_trimeric"/>
</dbReference>
<dbReference type="InterPro" id="IPR011962">
    <property type="entry name" value="dCTP_deaminase"/>
</dbReference>
<protein>
    <submittedName>
        <fullName evidence="5">Unannotated protein</fullName>
    </submittedName>
</protein>
<keyword evidence="3" id="KW-0546">Nucleotide metabolism</keyword>